<reference evidence="7" key="1">
    <citation type="journal article" date="2014" name="Int. J. Syst. Evol. Microbiol.">
        <title>Complete genome sequence of Corynebacterium casei LMG S-19264T (=DSM 44701T), isolated from a smear-ripened cheese.</title>
        <authorList>
            <consortium name="US DOE Joint Genome Institute (JGI-PGF)"/>
            <person name="Walter F."/>
            <person name="Albersmeier A."/>
            <person name="Kalinowski J."/>
            <person name="Ruckert C."/>
        </authorList>
    </citation>
    <scope>NUCLEOTIDE SEQUENCE</scope>
    <source>
        <strain evidence="7">CGMCC 1.15085</strain>
    </source>
</reference>
<protein>
    <recommendedName>
        <fullName evidence="1">D-inositol 3-phosphate glycosyltransferase</fullName>
    </recommendedName>
</protein>
<dbReference type="Pfam" id="PF00534">
    <property type="entry name" value="Glycos_transf_1"/>
    <property type="match status" value="1"/>
</dbReference>
<feature type="domain" description="Glycosyltransferase subfamily 4-like N-terminal" evidence="6">
    <location>
        <begin position="49"/>
        <end position="211"/>
    </location>
</feature>
<dbReference type="RefSeq" id="WP_229749776.1">
    <property type="nucleotide sequence ID" value="NZ_BMHI01000005.1"/>
</dbReference>
<evidence type="ECO:0000259" key="5">
    <source>
        <dbReference type="Pfam" id="PF00534"/>
    </source>
</evidence>
<proteinExistence type="predicted"/>
<organism evidence="7 8">
    <name type="scientific">Flexivirga endophytica</name>
    <dbReference type="NCBI Taxonomy" id="1849103"/>
    <lineage>
        <taxon>Bacteria</taxon>
        <taxon>Bacillati</taxon>
        <taxon>Actinomycetota</taxon>
        <taxon>Actinomycetes</taxon>
        <taxon>Micrococcales</taxon>
        <taxon>Dermacoccaceae</taxon>
        <taxon>Flexivirga</taxon>
    </lineage>
</organism>
<keyword evidence="3 7" id="KW-0808">Transferase</keyword>
<dbReference type="AlphaFoldDB" id="A0A916TAJ6"/>
<dbReference type="PANTHER" id="PTHR45947">
    <property type="entry name" value="SULFOQUINOVOSYL TRANSFERASE SQD2"/>
    <property type="match status" value="1"/>
</dbReference>
<feature type="domain" description="Glycosyl transferase family 1" evidence="5">
    <location>
        <begin position="240"/>
        <end position="380"/>
    </location>
</feature>
<dbReference type="GO" id="GO:0016757">
    <property type="term" value="F:glycosyltransferase activity"/>
    <property type="evidence" value="ECO:0007669"/>
    <property type="project" value="UniProtKB-KW"/>
</dbReference>
<comment type="caution">
    <text evidence="7">The sequence shown here is derived from an EMBL/GenBank/DDBJ whole genome shotgun (WGS) entry which is preliminary data.</text>
</comment>
<dbReference type="InterPro" id="IPR050194">
    <property type="entry name" value="Glycosyltransferase_grp1"/>
</dbReference>
<sequence length="419" mass="45680">MPHVFMPEPSADLATPQRPVPLSLTAGDGRRAARTSPRIAIAHDYLTQMGGAERVVLSLAKAFPEAPIYTTLYDPDTTFPEFADLDVRVSALDRLTPARKHYRAALPLLPLAARSIHIDADIVVASSSGWAHGFTTDAKRLVYCHTPARWLYVTEDFLGDRPSPVAAGALRMLGPTLRRWDRRAAARADRYLANSAVAARRVRECYDIDASVVAPPYRVDVKGDRVQPAALRDRGWTDFHLVVSRLLPYKHVDQVLAAWRNLPNEHLVVVGTGPLADQLRRQAPPNVALLEGVPDAELRWLYANAEALIGASYEDFGLTVIEAAAFGTPALALRSGGYLETVVDGRTGLFFDEPTAVAIADAVRRLRAHPLSRLRVTDHAAKFSEASFVAQIRAAVDDLADEGREADSVQPSTPALPSA</sequence>
<keyword evidence="2" id="KW-0328">Glycosyltransferase</keyword>
<dbReference type="Proteomes" id="UP000636793">
    <property type="component" value="Unassembled WGS sequence"/>
</dbReference>
<accession>A0A916TAJ6</accession>
<evidence type="ECO:0000256" key="4">
    <source>
        <dbReference type="SAM" id="MobiDB-lite"/>
    </source>
</evidence>
<dbReference type="PANTHER" id="PTHR45947:SF3">
    <property type="entry name" value="SULFOQUINOVOSYL TRANSFERASE SQD2"/>
    <property type="match status" value="1"/>
</dbReference>
<feature type="region of interest" description="Disordered" evidence="4">
    <location>
        <begin position="1"/>
        <end position="31"/>
    </location>
</feature>
<evidence type="ECO:0000313" key="7">
    <source>
        <dbReference type="EMBL" id="GGB37978.1"/>
    </source>
</evidence>
<evidence type="ECO:0000313" key="8">
    <source>
        <dbReference type="Proteomes" id="UP000636793"/>
    </source>
</evidence>
<dbReference type="Pfam" id="PF13439">
    <property type="entry name" value="Glyco_transf_4"/>
    <property type="match status" value="1"/>
</dbReference>
<dbReference type="SUPFAM" id="SSF53756">
    <property type="entry name" value="UDP-Glycosyltransferase/glycogen phosphorylase"/>
    <property type="match status" value="1"/>
</dbReference>
<dbReference type="Gene3D" id="3.40.50.2000">
    <property type="entry name" value="Glycogen Phosphorylase B"/>
    <property type="match status" value="2"/>
</dbReference>
<gene>
    <name evidence="7" type="ORF">GCM10011492_30860</name>
</gene>
<dbReference type="GO" id="GO:1901137">
    <property type="term" value="P:carbohydrate derivative biosynthetic process"/>
    <property type="evidence" value="ECO:0007669"/>
    <property type="project" value="UniProtKB-ARBA"/>
</dbReference>
<name>A0A916TAJ6_9MICO</name>
<keyword evidence="8" id="KW-1185">Reference proteome</keyword>
<evidence type="ECO:0000256" key="1">
    <source>
        <dbReference type="ARBA" id="ARBA00021292"/>
    </source>
</evidence>
<dbReference type="EMBL" id="BMHI01000005">
    <property type="protein sequence ID" value="GGB37978.1"/>
    <property type="molecule type" value="Genomic_DNA"/>
</dbReference>
<evidence type="ECO:0000259" key="6">
    <source>
        <dbReference type="Pfam" id="PF13439"/>
    </source>
</evidence>
<dbReference type="InterPro" id="IPR028098">
    <property type="entry name" value="Glyco_trans_4-like_N"/>
</dbReference>
<dbReference type="InterPro" id="IPR001296">
    <property type="entry name" value="Glyco_trans_1"/>
</dbReference>
<reference evidence="7" key="2">
    <citation type="submission" date="2020-09" db="EMBL/GenBank/DDBJ databases">
        <authorList>
            <person name="Sun Q."/>
            <person name="Zhou Y."/>
        </authorList>
    </citation>
    <scope>NUCLEOTIDE SEQUENCE</scope>
    <source>
        <strain evidence="7">CGMCC 1.15085</strain>
    </source>
</reference>
<evidence type="ECO:0000256" key="2">
    <source>
        <dbReference type="ARBA" id="ARBA00022676"/>
    </source>
</evidence>
<evidence type="ECO:0000256" key="3">
    <source>
        <dbReference type="ARBA" id="ARBA00022679"/>
    </source>
</evidence>